<dbReference type="OrthoDB" id="437693at2759"/>
<dbReference type="InterPro" id="IPR037138">
    <property type="entry name" value="His_deacetylse_dom_sf"/>
</dbReference>
<dbReference type="GO" id="GO:0004407">
    <property type="term" value="F:histone deacetylase activity"/>
    <property type="evidence" value="ECO:0007669"/>
    <property type="project" value="TreeGrafter"/>
</dbReference>
<name>A0A812L958_9DINO</name>
<comment type="caution">
    <text evidence="2">The sequence shown here is derived from an EMBL/GenBank/DDBJ whole genome shotgun (WGS) entry which is preliminary data.</text>
</comment>
<accession>A0A812L958</accession>
<dbReference type="Pfam" id="PF00850">
    <property type="entry name" value="Hist_deacetyl"/>
    <property type="match status" value="1"/>
</dbReference>
<feature type="domain" description="Histone deacetylase" evidence="1">
    <location>
        <begin position="6"/>
        <end position="156"/>
    </location>
</feature>
<gene>
    <name evidence="2" type="ORF">SNAT2548_LOCUS11251</name>
</gene>
<protein>
    <recommendedName>
        <fullName evidence="1">Histone deacetylase domain-containing protein</fullName>
    </recommendedName>
</protein>
<evidence type="ECO:0000259" key="1">
    <source>
        <dbReference type="Pfam" id="PF00850"/>
    </source>
</evidence>
<keyword evidence="3" id="KW-1185">Reference proteome</keyword>
<dbReference type="EMBL" id="CAJNDS010001001">
    <property type="protein sequence ID" value="CAE7243269.1"/>
    <property type="molecule type" value="Genomic_DNA"/>
</dbReference>
<proteinExistence type="predicted"/>
<dbReference type="Gene3D" id="3.40.800.20">
    <property type="entry name" value="Histone deacetylase domain"/>
    <property type="match status" value="1"/>
</dbReference>
<dbReference type="GO" id="GO:0040029">
    <property type="term" value="P:epigenetic regulation of gene expression"/>
    <property type="evidence" value="ECO:0007669"/>
    <property type="project" value="TreeGrafter"/>
</dbReference>
<dbReference type="SUPFAM" id="SSF52768">
    <property type="entry name" value="Arginase/deacetylase"/>
    <property type="match status" value="1"/>
</dbReference>
<dbReference type="InterPro" id="IPR023696">
    <property type="entry name" value="Ureohydrolase_dom_sf"/>
</dbReference>
<dbReference type="PANTHER" id="PTHR10625:SF19">
    <property type="entry name" value="HISTONE DEACETYLASE 12"/>
    <property type="match status" value="1"/>
</dbReference>
<dbReference type="AlphaFoldDB" id="A0A812L958"/>
<dbReference type="Proteomes" id="UP000604046">
    <property type="component" value="Unassembled WGS sequence"/>
</dbReference>
<sequence>MRSKVLLEEGAVDRILICDDLDVHQGDGTAEILRQEARAFTLSVHCKDNFPFGFKGMAHLGKDRSDLDVGLEKGTGDEAFLSSVSECLLGTLDDFRPDLVLYDAGVDVHEDDDLGNLCISWEGLRKREDLVIQACVSKRIPIACVIGGGYDRDARHLAHRHAAVHRAAHDAWRTYRL</sequence>
<evidence type="ECO:0000313" key="3">
    <source>
        <dbReference type="Proteomes" id="UP000604046"/>
    </source>
</evidence>
<organism evidence="2 3">
    <name type="scientific">Symbiodinium natans</name>
    <dbReference type="NCBI Taxonomy" id="878477"/>
    <lineage>
        <taxon>Eukaryota</taxon>
        <taxon>Sar</taxon>
        <taxon>Alveolata</taxon>
        <taxon>Dinophyceae</taxon>
        <taxon>Suessiales</taxon>
        <taxon>Symbiodiniaceae</taxon>
        <taxon>Symbiodinium</taxon>
    </lineage>
</organism>
<reference evidence="2" key="1">
    <citation type="submission" date="2021-02" db="EMBL/GenBank/DDBJ databases">
        <authorList>
            <person name="Dougan E. K."/>
            <person name="Rhodes N."/>
            <person name="Thang M."/>
            <person name="Chan C."/>
        </authorList>
    </citation>
    <scope>NUCLEOTIDE SEQUENCE</scope>
</reference>
<dbReference type="PANTHER" id="PTHR10625">
    <property type="entry name" value="HISTONE DEACETYLASE HDAC1-RELATED"/>
    <property type="match status" value="1"/>
</dbReference>
<dbReference type="InterPro" id="IPR023801">
    <property type="entry name" value="His_deacetylse_dom"/>
</dbReference>
<evidence type="ECO:0000313" key="2">
    <source>
        <dbReference type="EMBL" id="CAE7243269.1"/>
    </source>
</evidence>